<dbReference type="GO" id="GO:0009372">
    <property type="term" value="P:quorum sensing"/>
    <property type="evidence" value="ECO:0007669"/>
    <property type="project" value="InterPro"/>
</dbReference>
<keyword evidence="1" id="KW-0472">Membrane</keyword>
<gene>
    <name evidence="2" type="ORF">DGG96_11330</name>
    <name evidence="3" type="ORF">ELY20_12295</name>
</gene>
<dbReference type="EMBL" id="RZGX01000016">
    <property type="protein sequence ID" value="RUR21476.1"/>
    <property type="molecule type" value="Genomic_DNA"/>
</dbReference>
<sequence length="149" mass="16881">MSDKFNEVIQDIAVRHGVVLGKDDPILILQTMNVKLLEENRRVQEAMLAKFREEIESISSQWKDDAKEKAEKILNLTLAGSKEVMSKLIHDSTNESIEAMKNMISSSLAEARDITQQARTFSRYALLSSTVILIGSCLFIFISLEHILR</sequence>
<keyword evidence="1" id="KW-1133">Transmembrane helix</keyword>
<dbReference type="Proteomes" id="UP000247152">
    <property type="component" value="Unassembled WGS sequence"/>
</dbReference>
<proteinExistence type="predicted"/>
<keyword evidence="1" id="KW-0812">Transmembrane</keyword>
<evidence type="ECO:0000313" key="5">
    <source>
        <dbReference type="Proteomes" id="UP000287374"/>
    </source>
</evidence>
<comment type="caution">
    <text evidence="2">The sequence shown here is derived from an EMBL/GenBank/DDBJ whole genome shotgun (WGS) entry which is preliminary data.</text>
</comment>
<dbReference type="AlphaFoldDB" id="A0A317U408"/>
<feature type="transmembrane region" description="Helical" evidence="1">
    <location>
        <begin position="124"/>
        <end position="144"/>
    </location>
</feature>
<dbReference type="Pfam" id="PF11657">
    <property type="entry name" value="Activator-TraM"/>
    <property type="match status" value="1"/>
</dbReference>
<dbReference type="RefSeq" id="WP_110142773.1">
    <property type="nucleotide sequence ID" value="NZ_QHJG01000017.1"/>
</dbReference>
<dbReference type="NCBIfam" id="NF010470">
    <property type="entry name" value="PRK13895.1"/>
    <property type="match status" value="1"/>
</dbReference>
<organism evidence="2 4">
    <name type="scientific">Legionella qingyii</name>
    <dbReference type="NCBI Taxonomy" id="2184757"/>
    <lineage>
        <taxon>Bacteria</taxon>
        <taxon>Pseudomonadati</taxon>
        <taxon>Pseudomonadota</taxon>
        <taxon>Gammaproteobacteria</taxon>
        <taxon>Legionellales</taxon>
        <taxon>Legionellaceae</taxon>
        <taxon>Legionella</taxon>
    </lineage>
</organism>
<evidence type="ECO:0000256" key="1">
    <source>
        <dbReference type="SAM" id="Phobius"/>
    </source>
</evidence>
<dbReference type="Proteomes" id="UP000287374">
    <property type="component" value="Unassembled WGS sequence"/>
</dbReference>
<reference evidence="3 5" key="2">
    <citation type="submission" date="2018-12" db="EMBL/GenBank/DDBJ databases">
        <title>Legionella sp,whole genome shotgun sequence.</title>
        <authorList>
            <person name="Wu H."/>
        </authorList>
    </citation>
    <scope>NUCLEOTIDE SEQUENCE [LARGE SCALE GENOMIC DNA]</scope>
    <source>
        <strain evidence="5">km489</strain>
        <strain evidence="3">Km489</strain>
    </source>
</reference>
<dbReference type="InterPro" id="IPR028140">
    <property type="entry name" value="TraM"/>
</dbReference>
<evidence type="ECO:0000313" key="3">
    <source>
        <dbReference type="EMBL" id="RUR21476.1"/>
    </source>
</evidence>
<keyword evidence="5" id="KW-1185">Reference proteome</keyword>
<evidence type="ECO:0000313" key="2">
    <source>
        <dbReference type="EMBL" id="PWY55516.1"/>
    </source>
</evidence>
<dbReference type="OrthoDB" id="7478199at2"/>
<evidence type="ECO:0000313" key="4">
    <source>
        <dbReference type="Proteomes" id="UP000247152"/>
    </source>
</evidence>
<name>A0A317U408_9GAMM</name>
<reference evidence="2 4" key="1">
    <citation type="submission" date="2018-05" db="EMBL/GenBank/DDBJ databases">
        <title>Legionella qingyii sp.nov., whole genome shotgun sequence.</title>
        <authorList>
            <person name="Wu H."/>
            <person name="Zhu Q."/>
            <person name="Hu C."/>
        </authorList>
    </citation>
    <scope>NUCLEOTIDE SEQUENCE [LARGE SCALE GENOMIC DNA]</scope>
    <source>
        <strain evidence="2 4">HEB18</strain>
    </source>
</reference>
<dbReference type="EMBL" id="QHJG01000017">
    <property type="protein sequence ID" value="PWY55516.1"/>
    <property type="molecule type" value="Genomic_DNA"/>
</dbReference>
<accession>A0A317U408</accession>
<protein>
    <submittedName>
        <fullName evidence="2">Conjugal transfer protein TraM</fullName>
    </submittedName>
</protein>